<dbReference type="Gene3D" id="1.10.1300.10">
    <property type="entry name" value="3'5'-cyclic nucleotide phosphodiesterase, catalytic domain"/>
    <property type="match status" value="1"/>
</dbReference>
<keyword evidence="6" id="KW-0812">Transmembrane</keyword>
<evidence type="ECO:0000313" key="9">
    <source>
        <dbReference type="Proteomes" id="UP000187209"/>
    </source>
</evidence>
<dbReference type="InterPro" id="IPR023088">
    <property type="entry name" value="PDEase"/>
</dbReference>
<dbReference type="OrthoDB" id="189220at2759"/>
<comment type="cofactor">
    <cofactor evidence="5">
        <name>a divalent metal cation</name>
        <dbReference type="ChEBI" id="CHEBI:60240"/>
    </cofactor>
    <text evidence="5">Binds 2 divalent metal cations per subunit. Site 1 may preferentially bind zinc ions, while site 2 has a preference for magnesium and/or manganese ions.</text>
</comment>
<dbReference type="GO" id="GO:0046872">
    <property type="term" value="F:metal ion binding"/>
    <property type="evidence" value="ECO:0007669"/>
    <property type="project" value="UniProtKB-KW"/>
</dbReference>
<protein>
    <recommendedName>
        <fullName evidence="5">Phosphodiesterase</fullName>
        <ecNumber evidence="5">3.1.4.-</ecNumber>
    </recommendedName>
</protein>
<dbReference type="GO" id="GO:0004114">
    <property type="term" value="F:3',5'-cyclic-nucleotide phosphodiesterase activity"/>
    <property type="evidence" value="ECO:0007669"/>
    <property type="project" value="InterPro"/>
</dbReference>
<sequence length="562" mass="65167">MNKRRYGMQEDNLPTEYAESNYHTTESLGKYASKLESLLLNKDWFKSLCRTVLNGYFAHILFHIEFRSSLGPAFIYFAIGEGSCLLILSLNPFSNIFYHRLAYFTIRKTLDPLAIAIAILILIVEIINPNISSNSVYKLGSVYRFILLMTILKIKKANPTRQRRFSVLPFRTNSERLINIIRSLRNLEFINGDPLIGSQLERGIRVICNQTLYNFEVYSENKEQEELIHWALSLRPMADHITFKSEPSFGILDGEIPIEIRQALKGINKLTFDVFELKKATQSNELVTICSYLMTDYDGFRVEGLNKQKFMSFIKVIKEGYYKNPYHNATPAADVTQAYHVYIGKYKIQKHFSMTTFDIACCLISSAIHDYQHPGLTNAFLMNSHHDLAILYNDTSVLENHHVASSFSILKDKNNNFLENLSSDLYCNYRGKIIFLVLGTDFSKHFKEISKLKLICKELDVEKHKDFKLKIFMHAADISYSTRQWDMYYNWSQLVLDEFFSQGDKEKSIGLPVSPLCDRDTVNFAKSQIGFIELFIIPVFSIFVEVFPMFNKAFRNAQDYRD</sequence>
<dbReference type="InterPro" id="IPR002073">
    <property type="entry name" value="PDEase_catalytic_dom"/>
</dbReference>
<feature type="domain" description="PDEase" evidence="7">
    <location>
        <begin position="252"/>
        <end position="562"/>
    </location>
</feature>
<dbReference type="EMBL" id="MPUH01002138">
    <property type="protein sequence ID" value="OMJ65442.1"/>
    <property type="molecule type" value="Genomic_DNA"/>
</dbReference>
<evidence type="ECO:0000256" key="5">
    <source>
        <dbReference type="RuleBase" id="RU363067"/>
    </source>
</evidence>
<evidence type="ECO:0000256" key="3">
    <source>
        <dbReference type="PIRSR" id="PIRSR623088-1"/>
    </source>
</evidence>
<reference evidence="8 9" key="1">
    <citation type="submission" date="2016-11" db="EMBL/GenBank/DDBJ databases">
        <title>The macronuclear genome of Stentor coeruleus: a giant cell with tiny introns.</title>
        <authorList>
            <person name="Slabodnick M."/>
            <person name="Ruby J.G."/>
            <person name="Reiff S.B."/>
            <person name="Swart E.C."/>
            <person name="Gosai S."/>
            <person name="Prabakaran S."/>
            <person name="Witkowska E."/>
            <person name="Larue G.E."/>
            <person name="Fisher S."/>
            <person name="Freeman R.M."/>
            <person name="Gunawardena J."/>
            <person name="Chu W."/>
            <person name="Stover N.A."/>
            <person name="Gregory B.D."/>
            <person name="Nowacki M."/>
            <person name="Derisi J."/>
            <person name="Roy S.W."/>
            <person name="Marshall W.F."/>
            <person name="Sood P."/>
        </authorList>
    </citation>
    <scope>NUCLEOTIDE SEQUENCE [LARGE SCALE GENOMIC DNA]</scope>
    <source>
        <strain evidence="8">WM001</strain>
    </source>
</reference>
<evidence type="ECO:0000313" key="8">
    <source>
        <dbReference type="EMBL" id="OMJ65442.1"/>
    </source>
</evidence>
<evidence type="ECO:0000259" key="7">
    <source>
        <dbReference type="PROSITE" id="PS51845"/>
    </source>
</evidence>
<dbReference type="AlphaFoldDB" id="A0A1R2ALQ0"/>
<dbReference type="Proteomes" id="UP000187209">
    <property type="component" value="Unassembled WGS sequence"/>
</dbReference>
<dbReference type="PROSITE" id="PS00126">
    <property type="entry name" value="PDEASE_I_1"/>
    <property type="match status" value="1"/>
</dbReference>
<feature type="transmembrane region" description="Helical" evidence="6">
    <location>
        <begin position="529"/>
        <end position="550"/>
    </location>
</feature>
<name>A0A1R2ALQ0_9CILI</name>
<evidence type="ECO:0000256" key="1">
    <source>
        <dbReference type="ARBA" id="ARBA00022723"/>
    </source>
</evidence>
<keyword evidence="2 5" id="KW-0378">Hydrolase</keyword>
<keyword evidence="9" id="KW-1185">Reference proteome</keyword>
<keyword evidence="1 4" id="KW-0479">Metal-binding</keyword>
<evidence type="ECO:0000256" key="4">
    <source>
        <dbReference type="PIRSR" id="PIRSR623088-3"/>
    </source>
</evidence>
<feature type="binding site" evidence="4">
    <location>
        <position position="477"/>
    </location>
    <ligand>
        <name>Zn(2+)</name>
        <dbReference type="ChEBI" id="CHEBI:29105"/>
        <label>1</label>
    </ligand>
</feature>
<dbReference type="SUPFAM" id="SSF109604">
    <property type="entry name" value="HD-domain/PDEase-like"/>
    <property type="match status" value="1"/>
</dbReference>
<accession>A0A1R2ALQ0</accession>
<evidence type="ECO:0000256" key="6">
    <source>
        <dbReference type="SAM" id="Phobius"/>
    </source>
</evidence>
<feature type="active site" description="Proton donor" evidence="3">
    <location>
        <position position="327"/>
    </location>
</feature>
<keyword evidence="6" id="KW-1133">Transmembrane helix</keyword>
<dbReference type="PANTHER" id="PTHR11347">
    <property type="entry name" value="CYCLIC NUCLEOTIDE PHOSPHODIESTERASE"/>
    <property type="match status" value="1"/>
</dbReference>
<dbReference type="Pfam" id="PF00233">
    <property type="entry name" value="PDEase_I"/>
    <property type="match status" value="1"/>
</dbReference>
<organism evidence="8 9">
    <name type="scientific">Stentor coeruleus</name>
    <dbReference type="NCBI Taxonomy" id="5963"/>
    <lineage>
        <taxon>Eukaryota</taxon>
        <taxon>Sar</taxon>
        <taxon>Alveolata</taxon>
        <taxon>Ciliophora</taxon>
        <taxon>Postciliodesmatophora</taxon>
        <taxon>Heterotrichea</taxon>
        <taxon>Heterotrichida</taxon>
        <taxon>Stentoridae</taxon>
        <taxon>Stentor</taxon>
    </lineage>
</organism>
<feature type="binding site" evidence="4">
    <location>
        <position position="370"/>
    </location>
    <ligand>
        <name>Zn(2+)</name>
        <dbReference type="ChEBI" id="CHEBI:29105"/>
        <label>1</label>
    </ligand>
</feature>
<feature type="binding site" evidence="4">
    <location>
        <position position="370"/>
    </location>
    <ligand>
        <name>Zn(2+)</name>
        <dbReference type="ChEBI" id="CHEBI:29105"/>
        <label>2</label>
    </ligand>
</feature>
<keyword evidence="6" id="KW-0472">Membrane</keyword>
<dbReference type="InterPro" id="IPR023174">
    <property type="entry name" value="PDEase_CS"/>
</dbReference>
<dbReference type="PROSITE" id="PS51845">
    <property type="entry name" value="PDEASE_I_2"/>
    <property type="match status" value="1"/>
</dbReference>
<gene>
    <name evidence="8" type="ORF">SteCoe_38212</name>
</gene>
<feature type="binding site" evidence="4">
    <location>
        <position position="369"/>
    </location>
    <ligand>
        <name>Zn(2+)</name>
        <dbReference type="ChEBI" id="CHEBI:29105"/>
        <label>1</label>
    </ligand>
</feature>
<dbReference type="GO" id="GO:0007165">
    <property type="term" value="P:signal transduction"/>
    <property type="evidence" value="ECO:0007669"/>
    <property type="project" value="InterPro"/>
</dbReference>
<dbReference type="InterPro" id="IPR036971">
    <property type="entry name" value="PDEase_catalytic_dom_sf"/>
</dbReference>
<dbReference type="PRINTS" id="PR00387">
    <property type="entry name" value="PDIESTERASE1"/>
</dbReference>
<comment type="caution">
    <text evidence="8">The sequence shown here is derived from an EMBL/GenBank/DDBJ whole genome shotgun (WGS) entry which is preliminary data.</text>
</comment>
<evidence type="ECO:0000256" key="2">
    <source>
        <dbReference type="ARBA" id="ARBA00022801"/>
    </source>
</evidence>
<comment type="similarity">
    <text evidence="5">Belongs to the cyclic nucleotide phosphodiesterase family.</text>
</comment>
<proteinExistence type="inferred from homology"/>
<dbReference type="EC" id="3.1.4.-" evidence="5"/>